<reference evidence="2 3" key="1">
    <citation type="journal article" date="2018" name="Mol. Genet. Genomics">
        <title>The red deer Cervus elaphus genome CerEla1.0: sequencing, annotating, genes, and chromosomes.</title>
        <authorList>
            <person name="Bana N.A."/>
            <person name="Nyiri A."/>
            <person name="Nagy J."/>
            <person name="Frank K."/>
            <person name="Nagy T."/>
            <person name="Steger V."/>
            <person name="Schiller M."/>
            <person name="Lakatos P."/>
            <person name="Sugar L."/>
            <person name="Horn P."/>
            <person name="Barta E."/>
            <person name="Orosz L."/>
        </authorList>
    </citation>
    <scope>NUCLEOTIDE SEQUENCE [LARGE SCALE GENOMIC DNA]</scope>
    <source>
        <strain evidence="2">Hungarian</strain>
    </source>
</reference>
<dbReference type="EMBL" id="MKHE01000009">
    <property type="protein sequence ID" value="OWK11657.1"/>
    <property type="molecule type" value="Genomic_DNA"/>
</dbReference>
<dbReference type="InterPro" id="IPR050169">
    <property type="entry name" value="Krueppel_C2H2_ZnF"/>
</dbReference>
<dbReference type="Gene3D" id="6.10.140.140">
    <property type="match status" value="1"/>
</dbReference>
<dbReference type="SMART" id="SM00349">
    <property type="entry name" value="KRAB"/>
    <property type="match status" value="1"/>
</dbReference>
<evidence type="ECO:0000313" key="2">
    <source>
        <dbReference type="EMBL" id="OWK11657.1"/>
    </source>
</evidence>
<dbReference type="PANTHER" id="PTHR23232:SF142">
    <property type="entry name" value="GASTRULA ZINC FINGER PROTEIN XLCGF57.1-LIKE-RELATED"/>
    <property type="match status" value="1"/>
</dbReference>
<dbReference type="Pfam" id="PF01352">
    <property type="entry name" value="KRAB"/>
    <property type="match status" value="1"/>
</dbReference>
<dbReference type="CDD" id="cd07765">
    <property type="entry name" value="KRAB_A-box"/>
    <property type="match status" value="1"/>
</dbReference>
<organism evidence="2 3">
    <name type="scientific">Cervus elaphus hippelaphus</name>
    <name type="common">European red deer</name>
    <dbReference type="NCBI Taxonomy" id="46360"/>
    <lineage>
        <taxon>Eukaryota</taxon>
        <taxon>Metazoa</taxon>
        <taxon>Chordata</taxon>
        <taxon>Craniata</taxon>
        <taxon>Vertebrata</taxon>
        <taxon>Euteleostomi</taxon>
        <taxon>Mammalia</taxon>
        <taxon>Eutheria</taxon>
        <taxon>Laurasiatheria</taxon>
        <taxon>Artiodactyla</taxon>
        <taxon>Ruminantia</taxon>
        <taxon>Pecora</taxon>
        <taxon>Cervidae</taxon>
        <taxon>Cervinae</taxon>
        <taxon>Cervus</taxon>
    </lineage>
</organism>
<accession>A0A212D092</accession>
<comment type="caution">
    <text evidence="2">The sequence shown here is derived from an EMBL/GenBank/DDBJ whole genome shotgun (WGS) entry which is preliminary data.</text>
</comment>
<sequence>MAAGLLTTWSQDLVTFEEVSVDFSQEEWALLAPAQKILYRDVMLENFRNLASVGYHLCKHSPITEVAQEELRPEGRGILQSACTDGATQLNSKDVILMQNVPGEKTANGIKMVRFTRNDSCFLRLGELCEFQGIKTGAAPKQEETLEASRIHSSESCIRKSFINPIKLEKSPNLPQHLQLAESIKN</sequence>
<evidence type="ECO:0000313" key="3">
    <source>
        <dbReference type="Proteomes" id="UP000242450"/>
    </source>
</evidence>
<proteinExistence type="predicted"/>
<evidence type="ECO:0000259" key="1">
    <source>
        <dbReference type="PROSITE" id="PS50805"/>
    </source>
</evidence>
<name>A0A212D092_CEREH</name>
<dbReference type="SUPFAM" id="SSF109640">
    <property type="entry name" value="KRAB domain (Kruppel-associated box)"/>
    <property type="match status" value="1"/>
</dbReference>
<protein>
    <submittedName>
        <fullName evidence="2">ZNF177</fullName>
    </submittedName>
</protein>
<dbReference type="InterPro" id="IPR001909">
    <property type="entry name" value="KRAB"/>
</dbReference>
<dbReference type="OrthoDB" id="6077919at2759"/>
<dbReference type="InterPro" id="IPR036051">
    <property type="entry name" value="KRAB_dom_sf"/>
</dbReference>
<feature type="domain" description="KRAB" evidence="1">
    <location>
        <begin position="14"/>
        <end position="85"/>
    </location>
</feature>
<keyword evidence="3" id="KW-1185">Reference proteome</keyword>
<dbReference type="Proteomes" id="UP000242450">
    <property type="component" value="Chromosome 9"/>
</dbReference>
<gene>
    <name evidence="2" type="ORF">Celaphus_00003144</name>
</gene>
<dbReference type="GO" id="GO:0006355">
    <property type="term" value="P:regulation of DNA-templated transcription"/>
    <property type="evidence" value="ECO:0007669"/>
    <property type="project" value="InterPro"/>
</dbReference>
<dbReference type="PANTHER" id="PTHR23232">
    <property type="entry name" value="KRAB DOMAIN C2H2 ZINC FINGER"/>
    <property type="match status" value="1"/>
</dbReference>
<dbReference type="AlphaFoldDB" id="A0A212D092"/>
<dbReference type="PROSITE" id="PS50805">
    <property type="entry name" value="KRAB"/>
    <property type="match status" value="1"/>
</dbReference>